<dbReference type="VEuPathDB" id="ToxoDB:BESB_068580"/>
<evidence type="ECO:0000313" key="1">
    <source>
        <dbReference type="EMBL" id="PFH34825.1"/>
    </source>
</evidence>
<dbReference type="AlphaFoldDB" id="A0A2A9MA10"/>
<dbReference type="GeneID" id="40311784"/>
<dbReference type="EMBL" id="NWUJ01000006">
    <property type="protein sequence ID" value="PFH34825.1"/>
    <property type="molecule type" value="Genomic_DNA"/>
</dbReference>
<protein>
    <submittedName>
        <fullName evidence="1">Uncharacterized protein</fullName>
    </submittedName>
</protein>
<reference evidence="1 2" key="1">
    <citation type="submission" date="2017-09" db="EMBL/GenBank/DDBJ databases">
        <title>Genome sequencing of Besnoitia besnoiti strain Bb-Ger1.</title>
        <authorList>
            <person name="Schares G."/>
            <person name="Venepally P."/>
            <person name="Lorenzi H.A."/>
        </authorList>
    </citation>
    <scope>NUCLEOTIDE SEQUENCE [LARGE SCALE GENOMIC DNA]</scope>
    <source>
        <strain evidence="1 2">Bb-Ger1</strain>
    </source>
</reference>
<dbReference type="Proteomes" id="UP000224006">
    <property type="component" value="Chromosome VI"/>
</dbReference>
<comment type="caution">
    <text evidence="1">The sequence shown here is derived from an EMBL/GenBank/DDBJ whole genome shotgun (WGS) entry which is preliminary data.</text>
</comment>
<gene>
    <name evidence="1" type="ORF">BESB_068580</name>
</gene>
<dbReference type="KEGG" id="bbes:BESB_068580"/>
<proteinExistence type="predicted"/>
<keyword evidence="2" id="KW-1185">Reference proteome</keyword>
<organism evidence="1 2">
    <name type="scientific">Besnoitia besnoiti</name>
    <name type="common">Apicomplexan protozoan</name>
    <dbReference type="NCBI Taxonomy" id="94643"/>
    <lineage>
        <taxon>Eukaryota</taxon>
        <taxon>Sar</taxon>
        <taxon>Alveolata</taxon>
        <taxon>Apicomplexa</taxon>
        <taxon>Conoidasida</taxon>
        <taxon>Coccidia</taxon>
        <taxon>Eucoccidiorida</taxon>
        <taxon>Eimeriorina</taxon>
        <taxon>Sarcocystidae</taxon>
        <taxon>Besnoitia</taxon>
    </lineage>
</organism>
<accession>A0A2A9MA10</accession>
<dbReference type="RefSeq" id="XP_029218834.1">
    <property type="nucleotide sequence ID" value="XM_029365251.1"/>
</dbReference>
<dbReference type="OrthoDB" id="330647at2759"/>
<sequence length="91" mass="10630">MTRFVYSNAERLKILRDTDHLSVNDAASAADVTTFTIRYWRRNRAKYLARPPEERRCVEVVPLAQFEQALVEELGIRDGVSARYSRQELSR</sequence>
<name>A0A2A9MA10_BESBE</name>
<evidence type="ECO:0000313" key="2">
    <source>
        <dbReference type="Proteomes" id="UP000224006"/>
    </source>
</evidence>